<dbReference type="AlphaFoldDB" id="A0A5J9SXF9"/>
<dbReference type="Pfam" id="PF23559">
    <property type="entry name" value="WHD_DRP"/>
    <property type="match status" value="1"/>
</dbReference>
<dbReference type="PANTHER" id="PTHR36766:SF60">
    <property type="entry name" value="NB-ARC DOMAIN-CONTAINING PROTEIN"/>
    <property type="match status" value="1"/>
</dbReference>
<evidence type="ECO:0008006" key="14">
    <source>
        <dbReference type="Google" id="ProtNLM"/>
    </source>
</evidence>
<dbReference type="Gene3D" id="3.80.10.10">
    <property type="entry name" value="Ribonuclease Inhibitor"/>
    <property type="match status" value="3"/>
</dbReference>
<evidence type="ECO:0000256" key="2">
    <source>
        <dbReference type="ARBA" id="ARBA00022614"/>
    </source>
</evidence>
<feature type="region of interest" description="Disordered" evidence="7">
    <location>
        <begin position="1"/>
        <end position="22"/>
    </location>
</feature>
<dbReference type="InterPro" id="IPR002182">
    <property type="entry name" value="NB-ARC"/>
</dbReference>
<dbReference type="InterPro" id="IPR032675">
    <property type="entry name" value="LRR_dom_sf"/>
</dbReference>
<dbReference type="Proteomes" id="UP000324897">
    <property type="component" value="Unassembled WGS sequence"/>
</dbReference>
<evidence type="ECO:0000259" key="9">
    <source>
        <dbReference type="Pfam" id="PF18052"/>
    </source>
</evidence>
<feature type="domain" description="NB-ARC" evidence="8">
    <location>
        <begin position="221"/>
        <end position="393"/>
    </location>
</feature>
<dbReference type="Gene3D" id="1.10.8.430">
    <property type="entry name" value="Helical domain of apoptotic protease-activating factors"/>
    <property type="match status" value="1"/>
</dbReference>
<feature type="non-terminal residue" evidence="12">
    <location>
        <position position="1"/>
    </location>
</feature>
<keyword evidence="5" id="KW-0611">Plant defense</keyword>
<dbReference type="SUPFAM" id="SSF52058">
    <property type="entry name" value="L domain-like"/>
    <property type="match status" value="2"/>
</dbReference>
<keyword evidence="13" id="KW-1185">Reference proteome</keyword>
<evidence type="ECO:0000259" key="10">
    <source>
        <dbReference type="Pfam" id="PF23559"/>
    </source>
</evidence>
<dbReference type="GO" id="GO:0051707">
    <property type="term" value="P:response to other organism"/>
    <property type="evidence" value="ECO:0007669"/>
    <property type="project" value="UniProtKB-ARBA"/>
</dbReference>
<dbReference type="GO" id="GO:0043531">
    <property type="term" value="F:ADP binding"/>
    <property type="evidence" value="ECO:0007669"/>
    <property type="project" value="InterPro"/>
</dbReference>
<dbReference type="GO" id="GO:0005524">
    <property type="term" value="F:ATP binding"/>
    <property type="evidence" value="ECO:0007669"/>
    <property type="project" value="UniProtKB-KW"/>
</dbReference>
<dbReference type="Gene3D" id="1.20.5.4130">
    <property type="match status" value="1"/>
</dbReference>
<keyword evidence="4" id="KW-0547">Nucleotide-binding</keyword>
<dbReference type="Pfam" id="PF25019">
    <property type="entry name" value="LRR_R13L1-DRL21"/>
    <property type="match status" value="1"/>
</dbReference>
<evidence type="ECO:0000259" key="11">
    <source>
        <dbReference type="Pfam" id="PF25019"/>
    </source>
</evidence>
<dbReference type="Pfam" id="PF00931">
    <property type="entry name" value="NB-ARC"/>
    <property type="match status" value="1"/>
</dbReference>
<evidence type="ECO:0000256" key="5">
    <source>
        <dbReference type="ARBA" id="ARBA00022821"/>
    </source>
</evidence>
<feature type="domain" description="Disease resistance protein winged helix" evidence="10">
    <location>
        <begin position="455"/>
        <end position="525"/>
    </location>
</feature>
<keyword evidence="2" id="KW-0433">Leucine-rich repeat</keyword>
<feature type="domain" description="R13L1/DRL21-like LRR repeat region" evidence="11">
    <location>
        <begin position="701"/>
        <end position="808"/>
    </location>
</feature>
<name>A0A5J9SXF9_9POAL</name>
<feature type="region of interest" description="Disordered" evidence="7">
    <location>
        <begin position="183"/>
        <end position="213"/>
    </location>
</feature>
<comment type="similarity">
    <text evidence="1">Belongs to the disease resistance NB-LRR family.</text>
</comment>
<feature type="domain" description="Disease resistance N-terminal" evidence="9">
    <location>
        <begin position="49"/>
        <end position="123"/>
    </location>
</feature>
<gene>
    <name evidence="12" type="ORF">EJB05_50757</name>
</gene>
<evidence type="ECO:0000259" key="8">
    <source>
        <dbReference type="Pfam" id="PF00931"/>
    </source>
</evidence>
<dbReference type="InterPro" id="IPR041118">
    <property type="entry name" value="Rx_N"/>
</dbReference>
<keyword evidence="6" id="KW-0067">ATP-binding</keyword>
<dbReference type="SUPFAM" id="SSF52540">
    <property type="entry name" value="P-loop containing nucleoside triphosphate hydrolases"/>
    <property type="match status" value="1"/>
</dbReference>
<evidence type="ECO:0000313" key="13">
    <source>
        <dbReference type="Proteomes" id="UP000324897"/>
    </source>
</evidence>
<evidence type="ECO:0000256" key="1">
    <source>
        <dbReference type="ARBA" id="ARBA00008894"/>
    </source>
</evidence>
<accession>A0A5J9SXF9</accession>
<dbReference type="InterPro" id="IPR056789">
    <property type="entry name" value="LRR_R13L1-DRL21"/>
</dbReference>
<feature type="compositionally biased region" description="Polar residues" evidence="7">
    <location>
        <begin position="12"/>
        <end position="22"/>
    </location>
</feature>
<dbReference type="Pfam" id="PF18052">
    <property type="entry name" value="Rx_N"/>
    <property type="match status" value="1"/>
</dbReference>
<dbReference type="PRINTS" id="PR00364">
    <property type="entry name" value="DISEASERSIST"/>
</dbReference>
<dbReference type="PANTHER" id="PTHR36766">
    <property type="entry name" value="PLANT BROAD-SPECTRUM MILDEW RESISTANCE PROTEIN RPW8"/>
    <property type="match status" value="1"/>
</dbReference>
<reference evidence="12 13" key="1">
    <citation type="journal article" date="2019" name="Sci. Rep.">
        <title>A high-quality genome of Eragrostis curvula grass provides insights into Poaceae evolution and supports new strategies to enhance forage quality.</title>
        <authorList>
            <person name="Carballo J."/>
            <person name="Santos B.A.C.M."/>
            <person name="Zappacosta D."/>
            <person name="Garbus I."/>
            <person name="Selva J.P."/>
            <person name="Gallo C.A."/>
            <person name="Diaz A."/>
            <person name="Albertini E."/>
            <person name="Caccamo M."/>
            <person name="Echenique V."/>
        </authorList>
    </citation>
    <scope>NUCLEOTIDE SEQUENCE [LARGE SCALE GENOMIC DNA]</scope>
    <source>
        <strain evidence="13">cv. Victoria</strain>
        <tissue evidence="12">Leaf</tissue>
    </source>
</reference>
<keyword evidence="3" id="KW-0677">Repeat</keyword>
<dbReference type="InterPro" id="IPR058922">
    <property type="entry name" value="WHD_DRP"/>
</dbReference>
<evidence type="ECO:0000313" key="12">
    <source>
        <dbReference type="EMBL" id="TVU03693.1"/>
    </source>
</evidence>
<proteinExistence type="inferred from homology"/>
<dbReference type="InterPro" id="IPR027417">
    <property type="entry name" value="P-loop_NTPase"/>
</dbReference>
<evidence type="ECO:0000256" key="6">
    <source>
        <dbReference type="ARBA" id="ARBA00022840"/>
    </source>
</evidence>
<dbReference type="OrthoDB" id="785704at2759"/>
<dbReference type="EMBL" id="RWGY01000157">
    <property type="protein sequence ID" value="TVU03693.1"/>
    <property type="molecule type" value="Genomic_DNA"/>
</dbReference>
<evidence type="ECO:0000256" key="3">
    <source>
        <dbReference type="ARBA" id="ARBA00022737"/>
    </source>
</evidence>
<dbReference type="InterPro" id="IPR042197">
    <property type="entry name" value="Apaf_helical"/>
</dbReference>
<dbReference type="GO" id="GO:0006952">
    <property type="term" value="P:defense response"/>
    <property type="evidence" value="ECO:0007669"/>
    <property type="project" value="UniProtKB-KW"/>
</dbReference>
<comment type="caution">
    <text evidence="12">The sequence shown here is derived from an EMBL/GenBank/DDBJ whole genome shotgun (WGS) entry which is preliminary data.</text>
</comment>
<evidence type="ECO:0000256" key="4">
    <source>
        <dbReference type="ARBA" id="ARBA00022741"/>
    </source>
</evidence>
<evidence type="ECO:0000256" key="7">
    <source>
        <dbReference type="SAM" id="MobiDB-lite"/>
    </source>
</evidence>
<organism evidence="12 13">
    <name type="scientific">Eragrostis curvula</name>
    <name type="common">weeping love grass</name>
    <dbReference type="NCBI Taxonomy" id="38414"/>
    <lineage>
        <taxon>Eukaryota</taxon>
        <taxon>Viridiplantae</taxon>
        <taxon>Streptophyta</taxon>
        <taxon>Embryophyta</taxon>
        <taxon>Tracheophyta</taxon>
        <taxon>Spermatophyta</taxon>
        <taxon>Magnoliopsida</taxon>
        <taxon>Liliopsida</taxon>
        <taxon>Poales</taxon>
        <taxon>Poaceae</taxon>
        <taxon>PACMAD clade</taxon>
        <taxon>Chloridoideae</taxon>
        <taxon>Eragrostideae</taxon>
        <taxon>Eragrostidinae</taxon>
        <taxon>Eragrostis</taxon>
    </lineage>
</organism>
<dbReference type="Gene3D" id="3.40.50.300">
    <property type="entry name" value="P-loop containing nucleotide triphosphate hydrolases"/>
    <property type="match status" value="1"/>
</dbReference>
<protein>
    <recommendedName>
        <fullName evidence="14">Rp1-like protein</fullName>
    </recommendedName>
</protein>
<feature type="compositionally biased region" description="Basic and acidic residues" evidence="7">
    <location>
        <begin position="1"/>
        <end position="10"/>
    </location>
</feature>
<sequence>LRPFSHRETLKSAASSLTNEGSTNHCNSMADFTLAGLRWAASPIVNKLLAEASTYLGVDMARELEDLETTVLPQFDLVIEAAEKSPHRDKLKAWLQRLKEAYYDTEDVLDEHEYNILKRKVKSVKNPLQDDDGSSITSTIRKPFRAAKSKASNLFGENRKLITKMKELKAILAEAKDLCEQLGLPPGNGTKHPSVPTTEEPPATSLPPPKVFGRDSDRDHIVDLLTKKDASESSTGYSGVAIVAHGGAGKSTLAQYVYNDDRVKKHFDVRMWVCVSRKLDVHRHTGQIIESATNESCPVFSNLDTLQCKLKDILQKSDRFLLVLDDVWFGESSNVREWYLLLDPLVSQKGENKILITSRQDVLPGALCCKEIVRLENMEDTQFLVLFKYHAFSGAEVGDLRLREKLERIAEKIATSLGQSPLAARVVGSQLSCNNKGTDGWKAALESFQKEKLVLFPKGHKYKIDELVNLWVAEGLVDSCNCGARMEDIGRDYFHKMVSGSFFQPVTEAYFGTLYVMHDLLHDLAESLSREECFRLEDDELTEIPSTVRHLSVRAGSIKKYKQSICELHHLRTFICIDPLMDDVSYVFLQIFRNLKKLRVLSLSCYNSSKLPECVGELRHLRYLNLIDTLISQVPRSLGSLYHLQVLLLNYGVENLPDELCNLSKLRQLESKFPQIPNIGKLTSLQSLPEFCVQKKKGYDLQQLRDMNELGGSLTITNLDKVTGKDEAVESKLHQKSRLTELQLVWSSEDIDVEDSLHLEILEGLKPPPQLKSLSIRGYKSATYPSWLLQGFYLKNLESFGLYNCSVLGLPVDAEIFRNCSELCLSNVPNLKTLSHLPAGLTSLAIGRCPQLMFITDAELEQHDQMENTMRIGHLATRLALTWEMGGPKSALLEQYSSLEQLMPLMEVDISKHLRTIKIALKEESDEVLVKEDIIKAWLCCHEQRMRLVYGRGIGLPLIPSSGICHLGLSSCCITDGALAACLSGLYSLESLKLYEIMTLTTLPSEEVFQQFTKFNELTITSCWCLISLGGLRAASSLSKFELLSCPSLELARGAEFMPLSLGNLRISNCILAADSFSIGLPHLKYLFLDCCRSSASISVGHLTSLEDLILRDLPDLCVLESLSSLKLHKAFLGGVPKLTVECISQYRVQKYLSVSSFIMLNQMLLAEGFTIPSSIKILGSKEPSASFDEPKILSSVRELRLRDCEMKDLPSNLKCLSSLEKLGIEYCPNISSLPDMPSSLQYISIWGCERLKESCRAPYGESWPKIAHIRWKDFR</sequence>